<organism evidence="6 7">
    <name type="scientific">Galactobacter valiniphilus</name>
    <dbReference type="NCBI Taxonomy" id="2676122"/>
    <lineage>
        <taxon>Bacteria</taxon>
        <taxon>Bacillati</taxon>
        <taxon>Actinomycetota</taxon>
        <taxon>Actinomycetes</taxon>
        <taxon>Micrococcales</taxon>
        <taxon>Micrococcaceae</taxon>
        <taxon>Galactobacter</taxon>
    </lineage>
</organism>
<comment type="caution">
    <text evidence="6">The sequence shown here is derived from an EMBL/GenBank/DDBJ whole genome shotgun (WGS) entry which is preliminary data.</text>
</comment>
<evidence type="ECO:0000313" key="7">
    <source>
        <dbReference type="Proteomes" id="UP000265419"/>
    </source>
</evidence>
<dbReference type="SUPFAM" id="SSF46785">
    <property type="entry name" value="Winged helix' DNA-binding domain"/>
    <property type="match status" value="1"/>
</dbReference>
<evidence type="ECO:0000313" key="6">
    <source>
        <dbReference type="EMBL" id="RII42647.1"/>
    </source>
</evidence>
<feature type="domain" description="HTH lysR-type" evidence="5">
    <location>
        <begin position="11"/>
        <end position="65"/>
    </location>
</feature>
<comment type="similarity">
    <text evidence="1">Belongs to the LysR transcriptional regulatory family.</text>
</comment>
<keyword evidence="3" id="KW-0238">DNA-binding</keyword>
<dbReference type="InterPro" id="IPR036390">
    <property type="entry name" value="WH_DNA-bd_sf"/>
</dbReference>
<dbReference type="PRINTS" id="PR00039">
    <property type="entry name" value="HTHLYSR"/>
</dbReference>
<dbReference type="GO" id="GO:0032993">
    <property type="term" value="C:protein-DNA complex"/>
    <property type="evidence" value="ECO:0007669"/>
    <property type="project" value="TreeGrafter"/>
</dbReference>
<dbReference type="PANTHER" id="PTHR30346">
    <property type="entry name" value="TRANSCRIPTIONAL DUAL REGULATOR HCAR-RELATED"/>
    <property type="match status" value="1"/>
</dbReference>
<proteinExistence type="inferred from homology"/>
<keyword evidence="2" id="KW-0805">Transcription regulation</keyword>
<dbReference type="InterPro" id="IPR000847">
    <property type="entry name" value="LysR_HTH_N"/>
</dbReference>
<sequence length="294" mass="31212">MEQWTVRLAPHLRALVELDSAGGHMRQAASELGIPQSSMSRRIKTLEDELGVPLLIHEGRTVRLSDPAVELVRRVRGPLRQVDEALAGAVAGVDAAHGTVRFGFPLTLGAARTADLLAGFRASHPKVRLHLKQAHAALLRGDLGDGSLDVALVIPPPPGFAGDVVASQQIVAVVGAGHALADRSSLALSELASEPFVLNPTSYQLRSVTEEWCREAGFAPDVAMEVTEFSTMRELVARGLGVAMLPAHEAAVAGVVEVPLSGGPYQRDIALVRSQTSHTPVVEAFAEYLRGEFA</sequence>
<name>A0A399JDJ8_9MICC</name>
<reference evidence="6 7" key="1">
    <citation type="submission" date="2018-07" db="EMBL/GenBank/DDBJ databases">
        <title>Arthrobacter sp. nov., isolated from raw cow's milk with high bacterial count.</title>
        <authorList>
            <person name="Hahne J."/>
            <person name="Isele D."/>
            <person name="Lipski A."/>
        </authorList>
    </citation>
    <scope>NUCLEOTIDE SEQUENCE [LARGE SCALE GENOMIC DNA]</scope>
    <source>
        <strain evidence="6 7">JZ R-35</strain>
    </source>
</reference>
<dbReference type="Gene3D" id="3.40.190.290">
    <property type="match status" value="1"/>
</dbReference>
<dbReference type="RefSeq" id="WP_119424192.1">
    <property type="nucleotide sequence ID" value="NZ_QQXK01000009.1"/>
</dbReference>
<keyword evidence="7" id="KW-1185">Reference proteome</keyword>
<evidence type="ECO:0000256" key="4">
    <source>
        <dbReference type="ARBA" id="ARBA00023163"/>
    </source>
</evidence>
<evidence type="ECO:0000256" key="1">
    <source>
        <dbReference type="ARBA" id="ARBA00009437"/>
    </source>
</evidence>
<dbReference type="Gene3D" id="1.10.10.10">
    <property type="entry name" value="Winged helix-like DNA-binding domain superfamily/Winged helix DNA-binding domain"/>
    <property type="match status" value="1"/>
</dbReference>
<accession>A0A399JDJ8</accession>
<dbReference type="Proteomes" id="UP000265419">
    <property type="component" value="Unassembled WGS sequence"/>
</dbReference>
<dbReference type="Pfam" id="PF00126">
    <property type="entry name" value="HTH_1"/>
    <property type="match status" value="1"/>
</dbReference>
<evidence type="ECO:0000256" key="3">
    <source>
        <dbReference type="ARBA" id="ARBA00023125"/>
    </source>
</evidence>
<dbReference type="InterPro" id="IPR036388">
    <property type="entry name" value="WH-like_DNA-bd_sf"/>
</dbReference>
<dbReference type="GO" id="GO:0003700">
    <property type="term" value="F:DNA-binding transcription factor activity"/>
    <property type="evidence" value="ECO:0007669"/>
    <property type="project" value="InterPro"/>
</dbReference>
<protein>
    <submittedName>
        <fullName evidence="6">LysR family transcriptional regulator</fullName>
    </submittedName>
</protein>
<evidence type="ECO:0000259" key="5">
    <source>
        <dbReference type="PROSITE" id="PS50931"/>
    </source>
</evidence>
<dbReference type="InterPro" id="IPR005119">
    <property type="entry name" value="LysR_subst-bd"/>
</dbReference>
<dbReference type="PROSITE" id="PS50931">
    <property type="entry name" value="HTH_LYSR"/>
    <property type="match status" value="1"/>
</dbReference>
<keyword evidence="4" id="KW-0804">Transcription</keyword>
<dbReference type="AlphaFoldDB" id="A0A399JDJ8"/>
<evidence type="ECO:0000256" key="2">
    <source>
        <dbReference type="ARBA" id="ARBA00023015"/>
    </source>
</evidence>
<dbReference type="EMBL" id="QQXK01000009">
    <property type="protein sequence ID" value="RII42647.1"/>
    <property type="molecule type" value="Genomic_DNA"/>
</dbReference>
<dbReference type="Pfam" id="PF03466">
    <property type="entry name" value="LysR_substrate"/>
    <property type="match status" value="1"/>
</dbReference>
<dbReference type="GO" id="GO:0003677">
    <property type="term" value="F:DNA binding"/>
    <property type="evidence" value="ECO:0007669"/>
    <property type="project" value="UniProtKB-KW"/>
</dbReference>
<dbReference type="PANTHER" id="PTHR30346:SF28">
    <property type="entry name" value="HTH-TYPE TRANSCRIPTIONAL REGULATOR CYNR"/>
    <property type="match status" value="1"/>
</dbReference>
<dbReference type="SUPFAM" id="SSF53850">
    <property type="entry name" value="Periplasmic binding protein-like II"/>
    <property type="match status" value="1"/>
</dbReference>
<gene>
    <name evidence="6" type="ORF">DWB68_05735</name>
</gene>